<dbReference type="GO" id="GO:0008168">
    <property type="term" value="F:methyltransferase activity"/>
    <property type="evidence" value="ECO:0007669"/>
    <property type="project" value="UniProtKB-KW"/>
</dbReference>
<accession>A0ABT4XTE2</accession>
<evidence type="ECO:0000256" key="2">
    <source>
        <dbReference type="ARBA" id="ARBA00022679"/>
    </source>
</evidence>
<dbReference type="InterPro" id="IPR041698">
    <property type="entry name" value="Methyltransf_25"/>
</dbReference>
<dbReference type="SUPFAM" id="SSF53335">
    <property type="entry name" value="S-adenosyl-L-methionine-dependent methyltransferases"/>
    <property type="match status" value="1"/>
</dbReference>
<comment type="caution">
    <text evidence="4">The sequence shown here is derived from an EMBL/GenBank/DDBJ whole genome shotgun (WGS) entry which is preliminary data.</text>
</comment>
<dbReference type="RefSeq" id="WP_271432568.1">
    <property type="nucleotide sequence ID" value="NZ_JAQIOY010000003.1"/>
</dbReference>
<dbReference type="Gene3D" id="3.40.50.150">
    <property type="entry name" value="Vaccinia Virus protein VP39"/>
    <property type="match status" value="1"/>
</dbReference>
<evidence type="ECO:0000313" key="5">
    <source>
        <dbReference type="Proteomes" id="UP001210720"/>
    </source>
</evidence>
<evidence type="ECO:0000313" key="4">
    <source>
        <dbReference type="EMBL" id="MDA7425220.1"/>
    </source>
</evidence>
<dbReference type="Proteomes" id="UP001210720">
    <property type="component" value="Unassembled WGS sequence"/>
</dbReference>
<feature type="domain" description="Methyltransferase" evidence="3">
    <location>
        <begin position="43"/>
        <end position="131"/>
    </location>
</feature>
<protein>
    <submittedName>
        <fullName evidence="4">Class I SAM-dependent methyltransferase</fullName>
    </submittedName>
</protein>
<keyword evidence="5" id="KW-1185">Reference proteome</keyword>
<dbReference type="InterPro" id="IPR029063">
    <property type="entry name" value="SAM-dependent_MTases_sf"/>
</dbReference>
<sequence>MSDPKTIGVYDARAQDYATLTGTEEPDETLRAFMAALPDAARVLDLGCGPGGASAHMAKAGFQVDAWDASAAMVELASKIPGVSARQARFDDLDAIGEYDAVWANFSLLHAPLAEIPSHLTAIKRALKSGGLFHIAVKEGEGENRDAIGRRYSYFTRDSLSDLLNQAGLTPGPWKSGRDKGLSGKIDPWIATLAHA</sequence>
<proteinExistence type="predicted"/>
<evidence type="ECO:0000259" key="3">
    <source>
        <dbReference type="Pfam" id="PF13649"/>
    </source>
</evidence>
<keyword evidence="2" id="KW-0808">Transferase</keyword>
<keyword evidence="1 4" id="KW-0489">Methyltransferase</keyword>
<gene>
    <name evidence="4" type="ORF">PFY00_10805</name>
</gene>
<dbReference type="PANTHER" id="PTHR43861:SF1">
    <property type="entry name" value="TRANS-ACONITATE 2-METHYLTRANSFERASE"/>
    <property type="match status" value="1"/>
</dbReference>
<name>A0ABT4XTE2_9RHOB</name>
<organism evidence="4 5">
    <name type="scientific">Thalassococcus lentus</name>
    <dbReference type="NCBI Taxonomy" id="1210524"/>
    <lineage>
        <taxon>Bacteria</taxon>
        <taxon>Pseudomonadati</taxon>
        <taxon>Pseudomonadota</taxon>
        <taxon>Alphaproteobacteria</taxon>
        <taxon>Rhodobacterales</taxon>
        <taxon>Roseobacteraceae</taxon>
        <taxon>Thalassococcus</taxon>
    </lineage>
</organism>
<dbReference type="GO" id="GO:0032259">
    <property type="term" value="P:methylation"/>
    <property type="evidence" value="ECO:0007669"/>
    <property type="project" value="UniProtKB-KW"/>
</dbReference>
<reference evidence="4 5" key="1">
    <citation type="submission" date="2023-01" db="EMBL/GenBank/DDBJ databases">
        <title>Thalassococcus onchidii sp. nov., isolated from a marine invertebrate from the South China Sea.</title>
        <authorList>
            <person name="Xu S."/>
            <person name="Liu Z."/>
            <person name="Xu Y."/>
        </authorList>
    </citation>
    <scope>NUCLEOTIDE SEQUENCE [LARGE SCALE GENOMIC DNA]</scope>
    <source>
        <strain evidence="4 5">KCTC 32084</strain>
    </source>
</reference>
<dbReference type="PANTHER" id="PTHR43861">
    <property type="entry name" value="TRANS-ACONITATE 2-METHYLTRANSFERASE-RELATED"/>
    <property type="match status" value="1"/>
</dbReference>
<dbReference type="CDD" id="cd02440">
    <property type="entry name" value="AdoMet_MTases"/>
    <property type="match status" value="1"/>
</dbReference>
<dbReference type="Pfam" id="PF13649">
    <property type="entry name" value="Methyltransf_25"/>
    <property type="match status" value="1"/>
</dbReference>
<dbReference type="EMBL" id="JAQIOY010000003">
    <property type="protein sequence ID" value="MDA7425220.1"/>
    <property type="molecule type" value="Genomic_DNA"/>
</dbReference>
<evidence type="ECO:0000256" key="1">
    <source>
        <dbReference type="ARBA" id="ARBA00022603"/>
    </source>
</evidence>